<keyword evidence="7" id="KW-1185">Reference proteome</keyword>
<comment type="caution">
    <text evidence="6">The sequence shown here is derived from an EMBL/GenBank/DDBJ whole genome shotgun (WGS) entry which is preliminary data.</text>
</comment>
<keyword evidence="2" id="KW-0238">DNA-binding</keyword>
<evidence type="ECO:0000256" key="4">
    <source>
        <dbReference type="ARBA" id="ARBA00023163"/>
    </source>
</evidence>
<keyword evidence="3" id="KW-0010">Activator</keyword>
<evidence type="ECO:0000256" key="2">
    <source>
        <dbReference type="ARBA" id="ARBA00023125"/>
    </source>
</evidence>
<dbReference type="InterPro" id="IPR047057">
    <property type="entry name" value="MerR_fam"/>
</dbReference>
<dbReference type="Pfam" id="PF07739">
    <property type="entry name" value="TipAS"/>
    <property type="match status" value="1"/>
</dbReference>
<gene>
    <name evidence="6" type="ORF">ERL59_03875</name>
</gene>
<dbReference type="PANTHER" id="PTHR30204:SF90">
    <property type="entry name" value="HTH-TYPE TRANSCRIPTIONAL ACTIVATOR MTA"/>
    <property type="match status" value="1"/>
</dbReference>
<accession>A0A6N9PYR2</accession>
<name>A0A6N9PYR2_9BACL</name>
<feature type="domain" description="HTH merR-type" evidence="5">
    <location>
        <begin position="2"/>
        <end position="71"/>
    </location>
</feature>
<dbReference type="Proteomes" id="UP000448943">
    <property type="component" value="Unassembled WGS sequence"/>
</dbReference>
<dbReference type="OrthoDB" id="9814833at2"/>
<dbReference type="InterPro" id="IPR009061">
    <property type="entry name" value="DNA-bd_dom_put_sf"/>
</dbReference>
<protein>
    <submittedName>
        <fullName evidence="6">MerR family transcriptional regulator</fullName>
    </submittedName>
</protein>
<evidence type="ECO:0000256" key="1">
    <source>
        <dbReference type="ARBA" id="ARBA00023015"/>
    </source>
</evidence>
<dbReference type="Pfam" id="PF13411">
    <property type="entry name" value="MerR_1"/>
    <property type="match status" value="1"/>
</dbReference>
<dbReference type="SUPFAM" id="SSF46955">
    <property type="entry name" value="Putative DNA-binding domain"/>
    <property type="match status" value="1"/>
</dbReference>
<dbReference type="GO" id="GO:0003677">
    <property type="term" value="F:DNA binding"/>
    <property type="evidence" value="ECO:0007669"/>
    <property type="project" value="UniProtKB-KW"/>
</dbReference>
<dbReference type="CDD" id="cd01106">
    <property type="entry name" value="HTH_TipAL-Mta"/>
    <property type="match status" value="1"/>
</dbReference>
<evidence type="ECO:0000313" key="6">
    <source>
        <dbReference type="EMBL" id="NBI28097.1"/>
    </source>
</evidence>
<evidence type="ECO:0000313" key="7">
    <source>
        <dbReference type="Proteomes" id="UP000448943"/>
    </source>
</evidence>
<dbReference type="PROSITE" id="PS50937">
    <property type="entry name" value="HTH_MERR_2"/>
    <property type="match status" value="1"/>
</dbReference>
<dbReference type="PANTHER" id="PTHR30204">
    <property type="entry name" value="REDOX-CYCLING DRUG-SENSING TRANSCRIPTIONAL ACTIVATOR SOXR"/>
    <property type="match status" value="1"/>
</dbReference>
<organism evidence="6 7">
    <name type="scientific">Chengkuizengella marina</name>
    <dbReference type="NCBI Taxonomy" id="2507566"/>
    <lineage>
        <taxon>Bacteria</taxon>
        <taxon>Bacillati</taxon>
        <taxon>Bacillota</taxon>
        <taxon>Bacilli</taxon>
        <taxon>Bacillales</taxon>
        <taxon>Paenibacillaceae</taxon>
        <taxon>Chengkuizengella</taxon>
    </lineage>
</organism>
<dbReference type="GO" id="GO:0003700">
    <property type="term" value="F:DNA-binding transcription factor activity"/>
    <property type="evidence" value="ECO:0007669"/>
    <property type="project" value="InterPro"/>
</dbReference>
<dbReference type="InterPro" id="IPR012925">
    <property type="entry name" value="TipAS_dom"/>
</dbReference>
<dbReference type="InterPro" id="IPR036244">
    <property type="entry name" value="TipA-like_antibiotic-bd"/>
</dbReference>
<dbReference type="EMBL" id="SIJB01000009">
    <property type="protein sequence ID" value="NBI28097.1"/>
    <property type="molecule type" value="Genomic_DNA"/>
</dbReference>
<dbReference type="Gene3D" id="1.10.490.50">
    <property type="entry name" value="Antibiotic binding domain of TipA-like multidrug resistance regulators"/>
    <property type="match status" value="1"/>
</dbReference>
<keyword evidence="4" id="KW-0804">Transcription</keyword>
<sequence length="253" mass="30013">MMYKVKEVSSIVGVSVRTLHHYDRIGLLEPETTTPSGYRLYTDQNLERLQQILFFKEMDFSLQEIKEILDRPDFDRKKALKTHKEVLLKKKNRIEKMIKTVNKTLASIEGGIKMENKEMFNGFDMKEIEEHQAKYAEEAKQKYGESYEKTIQKTKNYTKEDWKNITEEANGIYNKLASRMEFGPEDEQAQKAIHEWRQHITKYYYECTIDVFRGLGDMYVADVRFTNNIDKNKDGLAEFMKQAMHVYCDKHTD</sequence>
<evidence type="ECO:0000259" key="5">
    <source>
        <dbReference type="PROSITE" id="PS50937"/>
    </source>
</evidence>
<keyword evidence="1" id="KW-0805">Transcription regulation</keyword>
<dbReference type="InterPro" id="IPR000551">
    <property type="entry name" value="MerR-type_HTH_dom"/>
</dbReference>
<dbReference type="SUPFAM" id="SSF89082">
    <property type="entry name" value="Antibiotic binding domain of TipA-like multidrug resistance regulators"/>
    <property type="match status" value="1"/>
</dbReference>
<proteinExistence type="predicted"/>
<reference evidence="6 7" key="1">
    <citation type="submission" date="2019-01" db="EMBL/GenBank/DDBJ databases">
        <title>Chengkuizengella sp. nov., isolated from deep-sea sediment of East Pacific Ocean.</title>
        <authorList>
            <person name="Yang J."/>
            <person name="Lai Q."/>
            <person name="Shao Z."/>
        </authorList>
    </citation>
    <scope>NUCLEOTIDE SEQUENCE [LARGE SCALE GENOMIC DNA]</scope>
    <source>
        <strain evidence="6 7">YPA3-1-1</strain>
    </source>
</reference>
<dbReference type="SMART" id="SM00422">
    <property type="entry name" value="HTH_MERR"/>
    <property type="match status" value="1"/>
</dbReference>
<evidence type="ECO:0000256" key="3">
    <source>
        <dbReference type="ARBA" id="ARBA00023159"/>
    </source>
</evidence>
<dbReference type="AlphaFoldDB" id="A0A6N9PYR2"/>
<dbReference type="Gene3D" id="1.10.1660.10">
    <property type="match status" value="1"/>
</dbReference>